<evidence type="ECO:0000313" key="4">
    <source>
        <dbReference type="EMBL" id="CAE0402775.1"/>
    </source>
</evidence>
<protein>
    <recommendedName>
        <fullName evidence="5">STI1 domain-containing protein</fullName>
    </recommendedName>
</protein>
<dbReference type="SUPFAM" id="SSF48452">
    <property type="entry name" value="TPR-like"/>
    <property type="match status" value="1"/>
</dbReference>
<name>A0A7S3KWH3_9STRA</name>
<dbReference type="InterPro" id="IPR019734">
    <property type="entry name" value="TPR_rpt"/>
</dbReference>
<dbReference type="PANTHER" id="PTHR45883:SF2">
    <property type="entry name" value="HSC70-INTERACTING PROTEIN"/>
    <property type="match status" value="1"/>
</dbReference>
<feature type="compositionally biased region" description="Acidic residues" evidence="3">
    <location>
        <begin position="333"/>
        <end position="348"/>
    </location>
</feature>
<dbReference type="Gene3D" id="1.25.40.10">
    <property type="entry name" value="Tetratricopeptide repeat domain"/>
    <property type="match status" value="1"/>
</dbReference>
<sequence>MEIPKNIAAILNKLEQEDEDAVSKYISGLFDTIEDLKGEEEEAGGVDGDDSTPMDTTDGDDFPPVYESGEDYDKAGDAKQQAADLKASGDWEGALAKYTEAVLAAPPSALLYANRAYALLQLGRHSAAERDCDLALKENPDSAKALRMRGKARKELGKYELALKDLAASQQIDFDEGTVEDLKFLTEKHLETEKADAEKRKQGKERLRKRAEEIKKAKEEAKREAKQAKSRGQAAGMGGMPGGMPPGMADMMNDPEFLAGMQNPKIQAAFQELMSGPGGPMGLMQNPAKLQELMADPEVGPFLQKLMGKFGGMGGAGGMPGSPGGGPPSGGNDDGDDIPDMPDISEVD</sequence>
<dbReference type="PANTHER" id="PTHR45883">
    <property type="entry name" value="HSC70-INTERACTING PROTEIN"/>
    <property type="match status" value="1"/>
</dbReference>
<evidence type="ECO:0000256" key="1">
    <source>
        <dbReference type="ARBA" id="ARBA00022737"/>
    </source>
</evidence>
<feature type="compositionally biased region" description="Basic and acidic residues" evidence="3">
    <location>
        <begin position="214"/>
        <end position="227"/>
    </location>
</feature>
<feature type="region of interest" description="Disordered" evidence="3">
    <location>
        <begin position="36"/>
        <end position="77"/>
    </location>
</feature>
<organism evidence="4">
    <name type="scientific">Amphora coffeiformis</name>
    <dbReference type="NCBI Taxonomy" id="265554"/>
    <lineage>
        <taxon>Eukaryota</taxon>
        <taxon>Sar</taxon>
        <taxon>Stramenopiles</taxon>
        <taxon>Ochrophyta</taxon>
        <taxon>Bacillariophyta</taxon>
        <taxon>Bacillariophyceae</taxon>
        <taxon>Bacillariophycidae</taxon>
        <taxon>Thalassiophysales</taxon>
        <taxon>Catenulaceae</taxon>
        <taxon>Amphora</taxon>
    </lineage>
</organism>
<dbReference type="Gene3D" id="1.10.260.100">
    <property type="match status" value="1"/>
</dbReference>
<gene>
    <name evidence="4" type="ORF">ACOF00016_LOCUS1029</name>
</gene>
<dbReference type="EMBL" id="HBIM01001187">
    <property type="protein sequence ID" value="CAE0402775.1"/>
    <property type="molecule type" value="Transcribed_RNA"/>
</dbReference>
<feature type="compositionally biased region" description="Acidic residues" evidence="3">
    <location>
        <begin position="37"/>
        <end position="61"/>
    </location>
</feature>
<feature type="region of interest" description="Disordered" evidence="3">
    <location>
        <begin position="311"/>
        <end position="348"/>
    </location>
</feature>
<dbReference type="AlphaFoldDB" id="A0A7S3KWH3"/>
<dbReference type="GO" id="GO:0030544">
    <property type="term" value="F:Hsp70 protein binding"/>
    <property type="evidence" value="ECO:0007669"/>
    <property type="project" value="TreeGrafter"/>
</dbReference>
<proteinExistence type="predicted"/>
<evidence type="ECO:0000256" key="2">
    <source>
        <dbReference type="ARBA" id="ARBA00022803"/>
    </source>
</evidence>
<keyword evidence="2" id="KW-0802">TPR repeat</keyword>
<evidence type="ECO:0000256" key="3">
    <source>
        <dbReference type="SAM" id="MobiDB-lite"/>
    </source>
</evidence>
<feature type="compositionally biased region" description="Gly residues" evidence="3">
    <location>
        <begin position="311"/>
        <end position="329"/>
    </location>
</feature>
<evidence type="ECO:0008006" key="5">
    <source>
        <dbReference type="Google" id="ProtNLM"/>
    </source>
</evidence>
<reference evidence="4" key="1">
    <citation type="submission" date="2021-01" db="EMBL/GenBank/DDBJ databases">
        <authorList>
            <person name="Corre E."/>
            <person name="Pelletier E."/>
            <person name="Niang G."/>
            <person name="Scheremetjew M."/>
            <person name="Finn R."/>
            <person name="Kale V."/>
            <person name="Holt S."/>
            <person name="Cochrane G."/>
            <person name="Meng A."/>
            <person name="Brown T."/>
            <person name="Cohen L."/>
        </authorList>
    </citation>
    <scope>NUCLEOTIDE SEQUENCE</scope>
    <source>
        <strain evidence="4">CCMP127</strain>
    </source>
</reference>
<dbReference type="InterPro" id="IPR011990">
    <property type="entry name" value="TPR-like_helical_dom_sf"/>
</dbReference>
<keyword evidence="1" id="KW-0677">Repeat</keyword>
<feature type="region of interest" description="Disordered" evidence="3">
    <location>
        <begin position="214"/>
        <end position="255"/>
    </location>
</feature>
<dbReference type="SMART" id="SM00028">
    <property type="entry name" value="TPR"/>
    <property type="match status" value="3"/>
</dbReference>
<accession>A0A7S3KWH3</accession>